<dbReference type="AlphaFoldDB" id="A0A1V4SRN3"/>
<dbReference type="Proteomes" id="UP000191448">
    <property type="component" value="Unassembled WGS sequence"/>
</dbReference>
<name>A0A1V4SRN3_9CLOT</name>
<comment type="caution">
    <text evidence="1">The sequence shown here is derived from an EMBL/GenBank/DDBJ whole genome shotgun (WGS) entry which is preliminary data.</text>
</comment>
<reference evidence="1 2" key="1">
    <citation type="submission" date="2016-02" db="EMBL/GenBank/DDBJ databases">
        <title>Genome sequence of Clostridium thermobutyricum DSM 4928.</title>
        <authorList>
            <person name="Poehlein A."/>
            <person name="Daniel R."/>
        </authorList>
    </citation>
    <scope>NUCLEOTIDE SEQUENCE [LARGE SCALE GENOMIC DNA]</scope>
    <source>
        <strain evidence="1 2">DSM 4928</strain>
    </source>
</reference>
<accession>A0A1V4SRN3</accession>
<proteinExistence type="predicted"/>
<evidence type="ECO:0000313" key="2">
    <source>
        <dbReference type="Proteomes" id="UP000191448"/>
    </source>
</evidence>
<organism evidence="1 2">
    <name type="scientific">Clostridium thermobutyricum DSM 4928</name>
    <dbReference type="NCBI Taxonomy" id="1121339"/>
    <lineage>
        <taxon>Bacteria</taxon>
        <taxon>Bacillati</taxon>
        <taxon>Bacillota</taxon>
        <taxon>Clostridia</taxon>
        <taxon>Eubacteriales</taxon>
        <taxon>Clostridiaceae</taxon>
        <taxon>Clostridium</taxon>
    </lineage>
</organism>
<dbReference type="RefSeq" id="WP_002598169.1">
    <property type="nucleotide sequence ID" value="NZ_LTAY01000081.1"/>
</dbReference>
<dbReference type="EMBL" id="LTAY01000081">
    <property type="protein sequence ID" value="OPX46522.1"/>
    <property type="molecule type" value="Genomic_DNA"/>
</dbReference>
<gene>
    <name evidence="1" type="ORF">CLTHE_27430</name>
</gene>
<evidence type="ECO:0000313" key="1">
    <source>
        <dbReference type="EMBL" id="OPX46522.1"/>
    </source>
</evidence>
<protein>
    <submittedName>
        <fullName evidence="1">Uncharacterized protein</fullName>
    </submittedName>
</protein>
<sequence length="42" mass="4876">MTDHREIIINKIVKVSNKKRAELSDLNFQQLKALLDKLNPEA</sequence>